<dbReference type="OrthoDB" id="278234at2"/>
<name>A0A517M3C3_9BACT</name>
<organism evidence="4 5">
    <name type="scientific">Rosistilla ulvae</name>
    <dbReference type="NCBI Taxonomy" id="1930277"/>
    <lineage>
        <taxon>Bacteria</taxon>
        <taxon>Pseudomonadati</taxon>
        <taxon>Planctomycetota</taxon>
        <taxon>Planctomycetia</taxon>
        <taxon>Pirellulales</taxon>
        <taxon>Pirellulaceae</taxon>
        <taxon>Rosistilla</taxon>
    </lineage>
</organism>
<evidence type="ECO:0000313" key="4">
    <source>
        <dbReference type="EMBL" id="QDS89371.1"/>
    </source>
</evidence>
<evidence type="ECO:0000256" key="3">
    <source>
        <dbReference type="SAM" id="SignalP"/>
    </source>
</evidence>
<feature type="region of interest" description="Disordered" evidence="1">
    <location>
        <begin position="24"/>
        <end position="46"/>
    </location>
</feature>
<evidence type="ECO:0000256" key="2">
    <source>
        <dbReference type="SAM" id="Phobius"/>
    </source>
</evidence>
<evidence type="ECO:0008006" key="6">
    <source>
        <dbReference type="Google" id="ProtNLM"/>
    </source>
</evidence>
<keyword evidence="5" id="KW-1185">Reference proteome</keyword>
<keyword evidence="2" id="KW-0812">Transmembrane</keyword>
<feature type="transmembrane region" description="Helical" evidence="2">
    <location>
        <begin position="265"/>
        <end position="286"/>
    </location>
</feature>
<reference evidence="4 5" key="1">
    <citation type="submission" date="2019-02" db="EMBL/GenBank/DDBJ databases">
        <title>Deep-cultivation of Planctomycetes and their phenomic and genomic characterization uncovers novel biology.</title>
        <authorList>
            <person name="Wiegand S."/>
            <person name="Jogler M."/>
            <person name="Boedeker C."/>
            <person name="Pinto D."/>
            <person name="Vollmers J."/>
            <person name="Rivas-Marin E."/>
            <person name="Kohn T."/>
            <person name="Peeters S.H."/>
            <person name="Heuer A."/>
            <person name="Rast P."/>
            <person name="Oberbeckmann S."/>
            <person name="Bunk B."/>
            <person name="Jeske O."/>
            <person name="Meyerdierks A."/>
            <person name="Storesund J.E."/>
            <person name="Kallscheuer N."/>
            <person name="Luecker S."/>
            <person name="Lage O.M."/>
            <person name="Pohl T."/>
            <person name="Merkel B.J."/>
            <person name="Hornburger P."/>
            <person name="Mueller R.-W."/>
            <person name="Bruemmer F."/>
            <person name="Labrenz M."/>
            <person name="Spormann A.M."/>
            <person name="Op den Camp H."/>
            <person name="Overmann J."/>
            <person name="Amann R."/>
            <person name="Jetten M.S.M."/>
            <person name="Mascher T."/>
            <person name="Medema M.H."/>
            <person name="Devos D.P."/>
            <person name="Kaster A.-K."/>
            <person name="Ovreas L."/>
            <person name="Rohde M."/>
            <person name="Galperin M.Y."/>
            <person name="Jogler C."/>
        </authorList>
    </citation>
    <scope>NUCLEOTIDE SEQUENCE [LARGE SCALE GENOMIC DNA]</scope>
    <source>
        <strain evidence="4 5">EC9</strain>
    </source>
</reference>
<protein>
    <recommendedName>
        <fullName evidence="6">DUF5658 domain-containing protein</fullName>
    </recommendedName>
</protein>
<feature type="transmembrane region" description="Helical" evidence="2">
    <location>
        <begin position="223"/>
        <end position="244"/>
    </location>
</feature>
<accession>A0A517M3C3</accession>
<evidence type="ECO:0000256" key="1">
    <source>
        <dbReference type="SAM" id="MobiDB-lite"/>
    </source>
</evidence>
<keyword evidence="3" id="KW-0732">Signal</keyword>
<feature type="compositionally biased region" description="Basic and acidic residues" evidence="1">
    <location>
        <begin position="35"/>
        <end position="46"/>
    </location>
</feature>
<sequence length="360" mass="40552" precursor="true">MILRTVILYSAIICAPFSALAEPKPEMSVASRQPTDSHRDSIRERPLHFDQESRVTRIEKGYLFVDGERIAWPFEITSTPNTDHLSVNGYKIWVGTSQTSRPRGRNDNPSRQFRNNRYLQRHVVESLRGNRAVFAFSDSPAVILNENVFCANLLKFDRESEPYQELQDSIADQEQLQSMEAWFTSYTPSQDLIDAATVVVERYERANQINRAQVSAATALNQLTYPMTMFGLMVGVYAFGHLMMTTPKTPALFPEANLLDVMSRATVISVALICAHASLDLVWTLLTSRAGQMREINPVGAQFVDSPAALIAFKATVTLGACGLLIGLRKHRFAQTACWWMCLVCTILTFRWLIFSSMLV</sequence>
<dbReference type="RefSeq" id="WP_145347055.1">
    <property type="nucleotide sequence ID" value="NZ_CP036261.1"/>
</dbReference>
<feature type="transmembrane region" description="Helical" evidence="2">
    <location>
        <begin position="338"/>
        <end position="359"/>
    </location>
</feature>
<feature type="transmembrane region" description="Helical" evidence="2">
    <location>
        <begin position="306"/>
        <end position="326"/>
    </location>
</feature>
<dbReference type="KEGG" id="ruv:EC9_35700"/>
<dbReference type="EMBL" id="CP036261">
    <property type="protein sequence ID" value="QDS89371.1"/>
    <property type="molecule type" value="Genomic_DNA"/>
</dbReference>
<proteinExistence type="predicted"/>
<keyword evidence="2" id="KW-1133">Transmembrane helix</keyword>
<dbReference type="AlphaFoldDB" id="A0A517M3C3"/>
<evidence type="ECO:0000313" key="5">
    <source>
        <dbReference type="Proteomes" id="UP000319557"/>
    </source>
</evidence>
<feature type="signal peptide" evidence="3">
    <location>
        <begin position="1"/>
        <end position="21"/>
    </location>
</feature>
<gene>
    <name evidence="4" type="ORF">EC9_35700</name>
</gene>
<keyword evidence="2" id="KW-0472">Membrane</keyword>
<feature type="chain" id="PRO_5022215094" description="DUF5658 domain-containing protein" evidence="3">
    <location>
        <begin position="22"/>
        <end position="360"/>
    </location>
</feature>
<dbReference type="Proteomes" id="UP000319557">
    <property type="component" value="Chromosome"/>
</dbReference>